<dbReference type="Pfam" id="PF11804">
    <property type="entry name" value="DUF3325"/>
    <property type="match status" value="1"/>
</dbReference>
<dbReference type="InterPro" id="IPR021762">
    <property type="entry name" value="DUF3325"/>
</dbReference>
<reference evidence="1 2" key="1">
    <citation type="submission" date="2017-09" db="EMBL/GenBank/DDBJ databases">
        <title>The diverse metabolic capabilities of V. boronicumulans make it an excellent choice for continued studies on novel biodegradation.</title>
        <authorList>
            <person name="Sun S."/>
        </authorList>
    </citation>
    <scope>NUCLEOTIDE SEQUENCE [LARGE SCALE GENOMIC DNA]</scope>
    <source>
        <strain evidence="1 2">J1</strain>
    </source>
</reference>
<dbReference type="STRING" id="436515.GCA_001752345_04767"/>
<dbReference type="RefSeq" id="WP_070061910.1">
    <property type="nucleotide sequence ID" value="NZ_CP023284.1"/>
</dbReference>
<protein>
    <submittedName>
        <fullName evidence="1">DUF3325 domain-containing protein</fullName>
    </submittedName>
</protein>
<dbReference type="Proteomes" id="UP000217154">
    <property type="component" value="Chromosome"/>
</dbReference>
<dbReference type="EMBL" id="CP023284">
    <property type="protein sequence ID" value="ATA57008.1"/>
    <property type="molecule type" value="Genomic_DNA"/>
</dbReference>
<dbReference type="AlphaFoldDB" id="A0A1E7TT49"/>
<dbReference type="OrthoDB" id="8858882at2"/>
<evidence type="ECO:0000313" key="2">
    <source>
        <dbReference type="Proteomes" id="UP000217154"/>
    </source>
</evidence>
<gene>
    <name evidence="1" type="ORF">CKY39_30145</name>
</gene>
<sequence>MSTFALVCALFASALGGFVTLSLAMDRHYEDAHGRGRTPGPSRPWQQLGGAALLGLSLVAALRLRGPAMGWVLWLGALTAAALVVVGLVSYRPGWARRVGAVAAVLGVATAAAYGLLLLP</sequence>
<dbReference type="KEGG" id="vbo:CKY39_30145"/>
<name>A0A1E7TT49_9BURK</name>
<accession>A0A1E7TT49</accession>
<proteinExistence type="predicted"/>
<organism evidence="1 2">
    <name type="scientific">Variovorax boronicumulans</name>
    <dbReference type="NCBI Taxonomy" id="436515"/>
    <lineage>
        <taxon>Bacteria</taxon>
        <taxon>Pseudomonadati</taxon>
        <taxon>Pseudomonadota</taxon>
        <taxon>Betaproteobacteria</taxon>
        <taxon>Burkholderiales</taxon>
        <taxon>Comamonadaceae</taxon>
        <taxon>Variovorax</taxon>
    </lineage>
</organism>
<evidence type="ECO:0000313" key="1">
    <source>
        <dbReference type="EMBL" id="ATA57008.1"/>
    </source>
</evidence>